<proteinExistence type="predicted"/>
<dbReference type="Proteomes" id="UP000805193">
    <property type="component" value="Unassembled WGS sequence"/>
</dbReference>
<evidence type="ECO:0000313" key="2">
    <source>
        <dbReference type="Proteomes" id="UP000805193"/>
    </source>
</evidence>
<reference evidence="1 2" key="1">
    <citation type="journal article" date="2020" name="Cell">
        <title>Large-Scale Comparative Analyses of Tick Genomes Elucidate Their Genetic Diversity and Vector Capacities.</title>
        <authorList>
            <consortium name="Tick Genome and Microbiome Consortium (TIGMIC)"/>
            <person name="Jia N."/>
            <person name="Wang J."/>
            <person name="Shi W."/>
            <person name="Du L."/>
            <person name="Sun Y."/>
            <person name="Zhan W."/>
            <person name="Jiang J.F."/>
            <person name="Wang Q."/>
            <person name="Zhang B."/>
            <person name="Ji P."/>
            <person name="Bell-Sakyi L."/>
            <person name="Cui X.M."/>
            <person name="Yuan T.T."/>
            <person name="Jiang B.G."/>
            <person name="Yang W.F."/>
            <person name="Lam T.T."/>
            <person name="Chang Q.C."/>
            <person name="Ding S.J."/>
            <person name="Wang X.J."/>
            <person name="Zhu J.G."/>
            <person name="Ruan X.D."/>
            <person name="Zhao L."/>
            <person name="Wei J.T."/>
            <person name="Ye R.Z."/>
            <person name="Que T.C."/>
            <person name="Du C.H."/>
            <person name="Zhou Y.H."/>
            <person name="Cheng J.X."/>
            <person name="Dai P.F."/>
            <person name="Guo W.B."/>
            <person name="Han X.H."/>
            <person name="Huang E.J."/>
            <person name="Li L.F."/>
            <person name="Wei W."/>
            <person name="Gao Y.C."/>
            <person name="Liu J.Z."/>
            <person name="Shao H.Z."/>
            <person name="Wang X."/>
            <person name="Wang C.C."/>
            <person name="Yang T.C."/>
            <person name="Huo Q.B."/>
            <person name="Li W."/>
            <person name="Chen H.Y."/>
            <person name="Chen S.E."/>
            <person name="Zhou L.G."/>
            <person name="Ni X.B."/>
            <person name="Tian J.H."/>
            <person name="Sheng Y."/>
            <person name="Liu T."/>
            <person name="Pan Y.S."/>
            <person name="Xia L.Y."/>
            <person name="Li J."/>
            <person name="Zhao F."/>
            <person name="Cao W.C."/>
        </authorList>
    </citation>
    <scope>NUCLEOTIDE SEQUENCE [LARGE SCALE GENOMIC DNA]</scope>
    <source>
        <strain evidence="1">Iper-2018</strain>
    </source>
</reference>
<accession>A0AC60PQE3</accession>
<keyword evidence="2" id="KW-1185">Reference proteome</keyword>
<name>A0AC60PQE3_IXOPE</name>
<sequence length="169" mass="18819">MASLFIRFVDLFSSSFSEFVDLVLKTDDKLLHHSEGESPPVSRRRFRNRMNAMEEFNDRRFLACYCFRKATVASLLKSLLLEVAFLIALQFYGAGTFRCTVTGEKGNVSQLTMCRQSSEDANLIPLGFCAELGTLHAALFMQAGVVTKEPLLPLTGEHELQPNADAAFG</sequence>
<protein>
    <submittedName>
        <fullName evidence="1">Uncharacterized protein</fullName>
    </submittedName>
</protein>
<organism evidence="1 2">
    <name type="scientific">Ixodes persulcatus</name>
    <name type="common">Taiga tick</name>
    <dbReference type="NCBI Taxonomy" id="34615"/>
    <lineage>
        <taxon>Eukaryota</taxon>
        <taxon>Metazoa</taxon>
        <taxon>Ecdysozoa</taxon>
        <taxon>Arthropoda</taxon>
        <taxon>Chelicerata</taxon>
        <taxon>Arachnida</taxon>
        <taxon>Acari</taxon>
        <taxon>Parasitiformes</taxon>
        <taxon>Ixodida</taxon>
        <taxon>Ixodoidea</taxon>
        <taxon>Ixodidae</taxon>
        <taxon>Ixodinae</taxon>
        <taxon>Ixodes</taxon>
    </lineage>
</organism>
<evidence type="ECO:0000313" key="1">
    <source>
        <dbReference type="EMBL" id="KAG0423252.1"/>
    </source>
</evidence>
<comment type="caution">
    <text evidence="1">The sequence shown here is derived from an EMBL/GenBank/DDBJ whole genome shotgun (WGS) entry which is preliminary data.</text>
</comment>
<gene>
    <name evidence="1" type="ORF">HPB47_000959</name>
</gene>
<dbReference type="EMBL" id="JABSTQ010010123">
    <property type="protein sequence ID" value="KAG0423252.1"/>
    <property type="molecule type" value="Genomic_DNA"/>
</dbReference>